<keyword evidence="1" id="KW-0812">Transmembrane</keyword>
<gene>
    <name evidence="2" type="ORF">ElyMa_006905200</name>
</gene>
<keyword evidence="2" id="KW-0808">Transferase</keyword>
<feature type="transmembrane region" description="Helical" evidence="1">
    <location>
        <begin position="12"/>
        <end position="30"/>
    </location>
</feature>
<dbReference type="GO" id="GO:0016301">
    <property type="term" value="F:kinase activity"/>
    <property type="evidence" value="ECO:0007669"/>
    <property type="project" value="UniProtKB-KW"/>
</dbReference>
<comment type="caution">
    <text evidence="2">The sequence shown here is derived from an EMBL/GenBank/DDBJ whole genome shotgun (WGS) entry which is preliminary data.</text>
</comment>
<dbReference type="EMBL" id="BMAT01013805">
    <property type="protein sequence ID" value="GFS20669.1"/>
    <property type="molecule type" value="Genomic_DNA"/>
</dbReference>
<keyword evidence="1" id="KW-0472">Membrane</keyword>
<feature type="non-terminal residue" evidence="2">
    <location>
        <position position="245"/>
    </location>
</feature>
<dbReference type="AlphaFoldDB" id="A0AAV4JCV6"/>
<reference evidence="2 3" key="1">
    <citation type="journal article" date="2021" name="Elife">
        <title>Chloroplast acquisition without the gene transfer in kleptoplastic sea slugs, Plakobranchus ocellatus.</title>
        <authorList>
            <person name="Maeda T."/>
            <person name="Takahashi S."/>
            <person name="Yoshida T."/>
            <person name="Shimamura S."/>
            <person name="Takaki Y."/>
            <person name="Nagai Y."/>
            <person name="Toyoda A."/>
            <person name="Suzuki Y."/>
            <person name="Arimoto A."/>
            <person name="Ishii H."/>
            <person name="Satoh N."/>
            <person name="Nishiyama T."/>
            <person name="Hasebe M."/>
            <person name="Maruyama T."/>
            <person name="Minagawa J."/>
            <person name="Obokata J."/>
            <person name="Shigenobu S."/>
        </authorList>
    </citation>
    <scope>NUCLEOTIDE SEQUENCE [LARGE SCALE GENOMIC DNA]</scope>
</reference>
<dbReference type="Proteomes" id="UP000762676">
    <property type="component" value="Unassembled WGS sequence"/>
</dbReference>
<keyword evidence="1" id="KW-1133">Transmembrane helix</keyword>
<accession>A0AAV4JCV6</accession>
<sequence length="245" mass="27533">MYKRFALFSMPPVVMTIVLLGSLTLLSFYYEKLLINSTNERLKQVADVAAMVFRKEVNHEEGAHAHDEHAHEEASINDDEAFLDALIADEEGIASPPIDESETHYQDTVNFDALIDQIASTTGSRITLIDQNGAVLGDSTLAELDLLSMDNHAERPEFIGALETGLGRHERYSNTLNEDMLYLAVKAYITDHYGITSPYIIRAALPRTMITNQMLQIWMWVSLISFVGIACVIAITIFFNQMMDR</sequence>
<evidence type="ECO:0000313" key="2">
    <source>
        <dbReference type="EMBL" id="GFS20669.1"/>
    </source>
</evidence>
<protein>
    <submittedName>
        <fullName evidence="2">PAS/PAC sensor signal transduction histidine kinase</fullName>
    </submittedName>
</protein>
<feature type="transmembrane region" description="Helical" evidence="1">
    <location>
        <begin position="217"/>
        <end position="239"/>
    </location>
</feature>
<proteinExistence type="predicted"/>
<keyword evidence="2" id="KW-0418">Kinase</keyword>
<keyword evidence="3" id="KW-1185">Reference proteome</keyword>
<evidence type="ECO:0000313" key="3">
    <source>
        <dbReference type="Proteomes" id="UP000762676"/>
    </source>
</evidence>
<name>A0AAV4JCV6_9GAST</name>
<organism evidence="2 3">
    <name type="scientific">Elysia marginata</name>
    <dbReference type="NCBI Taxonomy" id="1093978"/>
    <lineage>
        <taxon>Eukaryota</taxon>
        <taxon>Metazoa</taxon>
        <taxon>Spiralia</taxon>
        <taxon>Lophotrochozoa</taxon>
        <taxon>Mollusca</taxon>
        <taxon>Gastropoda</taxon>
        <taxon>Heterobranchia</taxon>
        <taxon>Euthyneura</taxon>
        <taxon>Panpulmonata</taxon>
        <taxon>Sacoglossa</taxon>
        <taxon>Placobranchoidea</taxon>
        <taxon>Plakobranchidae</taxon>
        <taxon>Elysia</taxon>
    </lineage>
</organism>
<evidence type="ECO:0000256" key="1">
    <source>
        <dbReference type="SAM" id="Phobius"/>
    </source>
</evidence>